<dbReference type="SMART" id="SM00530">
    <property type="entry name" value="HTH_XRE"/>
    <property type="match status" value="1"/>
</dbReference>
<dbReference type="Proteomes" id="UP001301653">
    <property type="component" value="Unassembled WGS sequence"/>
</dbReference>
<feature type="domain" description="HTH cro/C1-type" evidence="1">
    <location>
        <begin position="9"/>
        <end position="64"/>
    </location>
</feature>
<dbReference type="CDD" id="cd00093">
    <property type="entry name" value="HTH_XRE"/>
    <property type="match status" value="1"/>
</dbReference>
<dbReference type="InterPro" id="IPR010982">
    <property type="entry name" value="Lambda_DNA-bd_dom_sf"/>
</dbReference>
<comment type="caution">
    <text evidence="2">The sequence shown here is derived from an EMBL/GenBank/DDBJ whole genome shotgun (WGS) entry which is preliminary data.</text>
</comment>
<keyword evidence="3" id="KW-1185">Reference proteome</keyword>
<dbReference type="SUPFAM" id="SSF47413">
    <property type="entry name" value="lambda repressor-like DNA-binding domains"/>
    <property type="match status" value="1"/>
</dbReference>
<evidence type="ECO:0000259" key="1">
    <source>
        <dbReference type="PROSITE" id="PS50943"/>
    </source>
</evidence>
<reference evidence="2 3" key="1">
    <citation type="submission" date="2023-12" db="EMBL/GenBank/DDBJ databases">
        <title>Stenotrophomonas guangdongensis sp. nov., isolated from wilted pepper plants (Capsicum annuum).</title>
        <authorList>
            <person name="Qiu M."/>
            <person name="Li Y."/>
            <person name="Liu Q."/>
            <person name="Zhang X."/>
            <person name="Huang Y."/>
            <person name="Guo R."/>
            <person name="Hu M."/>
            <person name="Zhou J."/>
            <person name="Zhou X."/>
        </authorList>
    </citation>
    <scope>NUCLEOTIDE SEQUENCE [LARGE SCALE GENOMIC DNA]</scope>
    <source>
        <strain evidence="2 3">MH1</strain>
    </source>
</reference>
<dbReference type="RefSeq" id="WP_132865560.1">
    <property type="nucleotide sequence ID" value="NZ_JAYFUH010000036.1"/>
</dbReference>
<dbReference type="PROSITE" id="PS50943">
    <property type="entry name" value="HTH_CROC1"/>
    <property type="match status" value="1"/>
</dbReference>
<evidence type="ECO:0000313" key="2">
    <source>
        <dbReference type="EMBL" id="MEA5666089.1"/>
    </source>
</evidence>
<organism evidence="2 3">
    <name type="scientific">Stenotrophomonas capsici</name>
    <dbReference type="NCBI Taxonomy" id="3110230"/>
    <lineage>
        <taxon>Bacteria</taxon>
        <taxon>Pseudomonadati</taxon>
        <taxon>Pseudomonadota</taxon>
        <taxon>Gammaproteobacteria</taxon>
        <taxon>Lysobacterales</taxon>
        <taxon>Lysobacteraceae</taxon>
        <taxon>Stenotrophomonas</taxon>
    </lineage>
</organism>
<dbReference type="Pfam" id="PF01381">
    <property type="entry name" value="HTH_3"/>
    <property type="match status" value="1"/>
</dbReference>
<dbReference type="Gene3D" id="1.10.260.40">
    <property type="entry name" value="lambda repressor-like DNA-binding domains"/>
    <property type="match status" value="1"/>
</dbReference>
<name>A0ABU5UZY2_9GAMM</name>
<accession>A0ABU5UZY2</accession>
<dbReference type="EMBL" id="JAYFUH010000036">
    <property type="protein sequence ID" value="MEA5666089.1"/>
    <property type="molecule type" value="Genomic_DNA"/>
</dbReference>
<protein>
    <submittedName>
        <fullName evidence="2">Helix-turn-helix domain-containing protein</fullName>
    </submittedName>
</protein>
<sequence>MPNQLANRIRRARRRKGMTQAELAALLKVSRSAVGNWESPTGIMPCTTRMITIALVTDVSFEWLATGRTGLEAVPASPPPAGMELVDDPHERRLLVGYRTSRAATRKLVLQIVEGQRASPL</sequence>
<gene>
    <name evidence="2" type="ORF">VA603_00865</name>
</gene>
<proteinExistence type="predicted"/>
<dbReference type="InterPro" id="IPR001387">
    <property type="entry name" value="Cro/C1-type_HTH"/>
</dbReference>
<evidence type="ECO:0000313" key="3">
    <source>
        <dbReference type="Proteomes" id="UP001301653"/>
    </source>
</evidence>